<dbReference type="PANTHER" id="PTHR38663">
    <property type="match status" value="1"/>
</dbReference>
<dbReference type="Proteomes" id="UP000033483">
    <property type="component" value="Unassembled WGS sequence"/>
</dbReference>
<name>A0A0F4ZG84_9PEZI</name>
<sequence length="420" mass="46258">LINRRDHNDYFTPSRQLFTDHCFSVRDRYHLNSSSILKHESLCDLDYGVVRGVSINDKPVFTVTTETGRRYAHAVVLAVGPANQPCLPKIPTLSPQPKCFPSGVADIASLPQAQHTFNISHIPESVVSSRIAAGHKTHILVVGGGLTSVQIADVTIRRGVSKVYLLMRSQVKIKYFDVDLNWMGKYKNSEQARFWSADSDEERLEIFHEARDGGSITPYYHKKLKALIAAGKVELLTHTCISEAIFDGDASDSSGGTGPAKLGKWMVKTSPPTEMPLPPLDFIYFATGIDTDYTQLPYLQTMLQKFPIRGLGGFPCLTEDLMWSKDVPLFMTGKLASLQIGPASPNIGGIKIATERIGLAVEDLFDKMARDAQVRYMLGNGQCGEEEEGGECESEDSLDEDLLLSYVIGEGSKFQCLACS</sequence>
<protein>
    <submittedName>
        <fullName evidence="1">Uncharacterized protein</fullName>
    </submittedName>
</protein>
<comment type="caution">
    <text evidence="1">The sequence shown here is derived from an EMBL/GenBank/DDBJ whole genome shotgun (WGS) entry which is preliminary data.</text>
</comment>
<reference evidence="1 2" key="1">
    <citation type="submission" date="2015-03" db="EMBL/GenBank/DDBJ databases">
        <authorList>
            <person name="Radwan O."/>
            <person name="Al-Naeli F.A."/>
            <person name="Rendon G.A."/>
            <person name="Fields C."/>
        </authorList>
    </citation>
    <scope>NUCLEOTIDE SEQUENCE [LARGE SCALE GENOMIC DNA]</scope>
    <source>
        <strain evidence="1">CR-DP1</strain>
    </source>
</reference>
<evidence type="ECO:0000313" key="1">
    <source>
        <dbReference type="EMBL" id="KKA29542.1"/>
    </source>
</evidence>
<proteinExistence type="predicted"/>
<keyword evidence="2" id="KW-1185">Reference proteome</keyword>
<dbReference type="AlphaFoldDB" id="A0A0F4ZG84"/>
<feature type="non-terminal residue" evidence="1">
    <location>
        <position position="1"/>
    </location>
</feature>
<dbReference type="PANTHER" id="PTHR38663:SF1">
    <property type="entry name" value="L-ORNITHINE N(5)-MONOOXYGENASE"/>
    <property type="match status" value="1"/>
</dbReference>
<dbReference type="EMBL" id="LAEV01000797">
    <property type="protein sequence ID" value="KKA29542.1"/>
    <property type="molecule type" value="Genomic_DNA"/>
</dbReference>
<gene>
    <name evidence="1" type="ORF">TD95_005369</name>
</gene>
<dbReference type="InterPro" id="IPR036188">
    <property type="entry name" value="FAD/NAD-bd_sf"/>
</dbReference>
<dbReference type="Gene3D" id="3.50.50.60">
    <property type="entry name" value="FAD/NAD(P)-binding domain"/>
    <property type="match status" value="1"/>
</dbReference>
<accession>A0A0F4ZG84</accession>
<organism evidence="1 2">
    <name type="scientific">Thielaviopsis punctulata</name>
    <dbReference type="NCBI Taxonomy" id="72032"/>
    <lineage>
        <taxon>Eukaryota</taxon>
        <taxon>Fungi</taxon>
        <taxon>Dikarya</taxon>
        <taxon>Ascomycota</taxon>
        <taxon>Pezizomycotina</taxon>
        <taxon>Sordariomycetes</taxon>
        <taxon>Hypocreomycetidae</taxon>
        <taxon>Microascales</taxon>
        <taxon>Ceratocystidaceae</taxon>
        <taxon>Thielaviopsis</taxon>
    </lineage>
</organism>
<dbReference type="OrthoDB" id="76038at2759"/>
<evidence type="ECO:0000313" key="2">
    <source>
        <dbReference type="Proteomes" id="UP000033483"/>
    </source>
</evidence>
<dbReference type="SUPFAM" id="SSF51905">
    <property type="entry name" value="FAD/NAD(P)-binding domain"/>
    <property type="match status" value="1"/>
</dbReference>
<feature type="non-terminal residue" evidence="1">
    <location>
        <position position="420"/>
    </location>
</feature>